<feature type="domain" description="DUF7373" evidence="2">
    <location>
        <begin position="59"/>
        <end position="253"/>
    </location>
</feature>
<dbReference type="Pfam" id="PF24092">
    <property type="entry name" value="DUF7373_C"/>
    <property type="match status" value="1"/>
</dbReference>
<proteinExistence type="predicted"/>
<dbReference type="InterPro" id="IPR056463">
    <property type="entry name" value="DUF7373_C"/>
</dbReference>
<evidence type="ECO:0000313" key="5">
    <source>
        <dbReference type="Proteomes" id="UP000076512"/>
    </source>
</evidence>
<dbReference type="STRING" id="455432.AWN90_16070"/>
<feature type="chain" id="PRO_5007850632" evidence="1">
    <location>
        <begin position="31"/>
        <end position="409"/>
    </location>
</feature>
<feature type="domain" description="DUF7373" evidence="3">
    <location>
        <begin position="264"/>
        <end position="408"/>
    </location>
</feature>
<protein>
    <submittedName>
        <fullName evidence="4">Uncharacterized protein</fullName>
    </submittedName>
</protein>
<keyword evidence="5" id="KW-1185">Reference proteome</keyword>
<dbReference type="EMBL" id="LWGR01000021">
    <property type="protein sequence ID" value="KZM69225.1"/>
    <property type="molecule type" value="Genomic_DNA"/>
</dbReference>
<organism evidence="4 5">
    <name type="scientific">Nocardia terpenica</name>
    <dbReference type="NCBI Taxonomy" id="455432"/>
    <lineage>
        <taxon>Bacteria</taxon>
        <taxon>Bacillati</taxon>
        <taxon>Actinomycetota</taxon>
        <taxon>Actinomycetes</taxon>
        <taxon>Mycobacteriales</taxon>
        <taxon>Nocardiaceae</taxon>
        <taxon>Nocardia</taxon>
    </lineage>
</organism>
<name>A0A164I9J8_9NOCA</name>
<keyword evidence="1" id="KW-0732">Signal</keyword>
<evidence type="ECO:0000256" key="1">
    <source>
        <dbReference type="SAM" id="SignalP"/>
    </source>
</evidence>
<evidence type="ECO:0000259" key="2">
    <source>
        <dbReference type="Pfam" id="PF24088"/>
    </source>
</evidence>
<evidence type="ECO:0000259" key="3">
    <source>
        <dbReference type="Pfam" id="PF24092"/>
    </source>
</evidence>
<dbReference type="Proteomes" id="UP000076512">
    <property type="component" value="Unassembled WGS sequence"/>
</dbReference>
<dbReference type="InterPro" id="IPR055797">
    <property type="entry name" value="DUF7373"/>
</dbReference>
<feature type="signal peptide" evidence="1">
    <location>
        <begin position="1"/>
        <end position="30"/>
    </location>
</feature>
<dbReference type="AlphaFoldDB" id="A0A164I9J8"/>
<dbReference type="PROSITE" id="PS51257">
    <property type="entry name" value="PROKAR_LIPOPROTEIN"/>
    <property type="match status" value="1"/>
</dbReference>
<dbReference type="Pfam" id="PF24088">
    <property type="entry name" value="DUF7373"/>
    <property type="match status" value="1"/>
</dbReference>
<dbReference type="OrthoDB" id="4570136at2"/>
<dbReference type="RefSeq" id="WP_082870864.1">
    <property type="nucleotide sequence ID" value="NZ_JABMCZ010000002.1"/>
</dbReference>
<gene>
    <name evidence="4" type="ORF">AWN90_16070</name>
</gene>
<reference evidence="4 5" key="1">
    <citation type="submission" date="2016-04" db="EMBL/GenBank/DDBJ databases">
        <authorList>
            <person name="Evans L.H."/>
            <person name="Alamgir A."/>
            <person name="Owens N."/>
            <person name="Weber N.D."/>
            <person name="Virtaneva K."/>
            <person name="Barbian K."/>
            <person name="Babar A."/>
            <person name="Rosenke K."/>
        </authorList>
    </citation>
    <scope>NUCLEOTIDE SEQUENCE [LARGE SCALE GENOMIC DNA]</scope>
    <source>
        <strain evidence="4 5">IFM 0406</strain>
    </source>
</reference>
<comment type="caution">
    <text evidence="4">The sequence shown here is derived from an EMBL/GenBank/DDBJ whole genome shotgun (WGS) entry which is preliminary data.</text>
</comment>
<sequence length="409" mass="44125">MRRAARSSGLVTAVAAVVALTACGTTAGHAVPGLTVPDVAKLKVGPYQSKPFDYKPRLSTKDDVFAIESRRLLGYLTSPDEIDPEMNHLGGTQLLSLGDSSFVQDYGIVTVGVLPQAYKPALEKNNLIAGAYTSRNNDDLRNRKFMSAYLMRFPSDAAARSAAQDLEATPGAIPDNRHPLPLSGFDNAHASSLTDAKGWLFVARGPYVLLVMLTVPKPDANALTTGFQKYLSIALPRLDRSDPTAEDDILDLPQNPSGIMRLALPPQKQSADSIIDQTTVGPYEPAGQLQLERDAGALRPIFAQTGVDLVGKNDGTVYRTRDTEAAFRLQAALTTPGKNDEEFPNPPGITDAHCIKLDEREPVRNYSYLCAVVYDRYVAVVGTEGRAAGISPSFYQRVAAQYAMLVNNG</sequence>
<evidence type="ECO:0000313" key="4">
    <source>
        <dbReference type="EMBL" id="KZM69225.1"/>
    </source>
</evidence>
<accession>A0A164I9J8</accession>